<feature type="domain" description="Gamma-butyrobetaine hydroxylase-like N-terminal" evidence="3">
    <location>
        <begin position="8"/>
        <end position="90"/>
    </location>
</feature>
<evidence type="ECO:0000259" key="3">
    <source>
        <dbReference type="Pfam" id="PF06155"/>
    </source>
</evidence>
<dbReference type="GO" id="GO:0046872">
    <property type="term" value="F:metal ion binding"/>
    <property type="evidence" value="ECO:0007669"/>
    <property type="project" value="UniProtKB-KW"/>
</dbReference>
<gene>
    <name evidence="4" type="ORF">NKE59_08825</name>
</gene>
<dbReference type="AlphaFoldDB" id="A0AAU8A1L8"/>
<name>A0AAU8A1L8_9BURK</name>
<evidence type="ECO:0000256" key="1">
    <source>
        <dbReference type="ARBA" id="ARBA00022723"/>
    </source>
</evidence>
<dbReference type="PANTHER" id="PTHR35303:SF5">
    <property type="entry name" value="OS02G0197800 PROTEIN"/>
    <property type="match status" value="1"/>
</dbReference>
<accession>A0AAU8A1L8</accession>
<dbReference type="Pfam" id="PF06155">
    <property type="entry name" value="GBBH-like_N"/>
    <property type="match status" value="1"/>
</dbReference>
<protein>
    <submittedName>
        <fullName evidence="4">DUF971 domain-containing protein</fullName>
    </submittedName>
</protein>
<sequence length="127" mass="14322">MIPTNVIVHETSKVLELAYENGKNYRLPFEFLRVYSPSAEVRGHGPGQEVLQTGKREVAIVNLEPVGHYALKPTFSDGHDSGLYSWEYLHDLCEHQDELWNDYLQRLESAGANRDVPMVSPAKGCGH</sequence>
<organism evidence="4">
    <name type="scientific">Polynucleobacter sp. UK-FUSCHL-C3</name>
    <dbReference type="NCBI Taxonomy" id="2955208"/>
    <lineage>
        <taxon>Bacteria</taxon>
        <taxon>Pseudomonadati</taxon>
        <taxon>Pseudomonadota</taxon>
        <taxon>Betaproteobacteria</taxon>
        <taxon>Burkholderiales</taxon>
        <taxon>Burkholderiaceae</taxon>
        <taxon>Polynucleobacter</taxon>
    </lineage>
</organism>
<keyword evidence="2" id="KW-0408">Iron</keyword>
<dbReference type="InterPro" id="IPR010376">
    <property type="entry name" value="GBBH-like_N"/>
</dbReference>
<reference evidence="4" key="1">
    <citation type="submission" date="2022-06" db="EMBL/GenBank/DDBJ databases">
        <title>New Polynucleobacter species.</title>
        <authorList>
            <person name="Hahn M.W."/>
        </authorList>
    </citation>
    <scope>NUCLEOTIDE SEQUENCE</scope>
    <source>
        <strain evidence="4">UK-FUSCHL-C3</strain>
    </source>
</reference>
<evidence type="ECO:0000256" key="2">
    <source>
        <dbReference type="ARBA" id="ARBA00023004"/>
    </source>
</evidence>
<proteinExistence type="predicted"/>
<dbReference type="EMBL" id="CP099959">
    <property type="protein sequence ID" value="XCC57576.1"/>
    <property type="molecule type" value="Genomic_DNA"/>
</dbReference>
<dbReference type="Gene3D" id="3.30.2020.30">
    <property type="match status" value="1"/>
</dbReference>
<evidence type="ECO:0000313" key="4">
    <source>
        <dbReference type="EMBL" id="XCC57576.1"/>
    </source>
</evidence>
<dbReference type="PANTHER" id="PTHR35303">
    <property type="entry name" value="OS02G0197800 PROTEIN"/>
    <property type="match status" value="1"/>
</dbReference>
<keyword evidence="1" id="KW-0479">Metal-binding</keyword>
<dbReference type="RefSeq" id="WP_353438624.1">
    <property type="nucleotide sequence ID" value="NZ_CP099959.1"/>
</dbReference>
<dbReference type="InterPro" id="IPR038492">
    <property type="entry name" value="GBBH-like_N_sf"/>
</dbReference>